<sequence length="315" mass="34614">MNKKFDVICIGAALVDIVAQVDRHPLEDDEVFVSDLNFFSGGASANTAYACAKLGLKTAFLGMIGRDDSFSTKILNDFNEVNVSTSLIKYTSDHFTGSAYIALNHKGDRRIYAHSGAANYLSKTDILENEVSHTKVIFLSSLKNLDSFNEAAKIGRRKKITVILNPGMLIVDQGFIVIKELLKNVDILIMSKREFQVLFKVKDEINEVNVNNKANSFFELGIKFLVITMGRQGALIISPHNSESVSPIKIEKVLDTTGAGDAFSAGFIYGFIQNSGFNFDDIKQNAKLGNFVAGKCIEKLGARNGIPDTLNGKRR</sequence>
<dbReference type="GO" id="GO:0016301">
    <property type="term" value="F:kinase activity"/>
    <property type="evidence" value="ECO:0007669"/>
    <property type="project" value="UniProtKB-KW"/>
</dbReference>
<evidence type="ECO:0000313" key="5">
    <source>
        <dbReference type="EMBL" id="KKL86824.1"/>
    </source>
</evidence>
<dbReference type="EMBL" id="LAZR01021004">
    <property type="protein sequence ID" value="KKL86824.1"/>
    <property type="molecule type" value="Genomic_DNA"/>
</dbReference>
<accession>A0A0F9FKC2</accession>
<dbReference type="PANTHER" id="PTHR10584">
    <property type="entry name" value="SUGAR KINASE"/>
    <property type="match status" value="1"/>
</dbReference>
<dbReference type="PROSITE" id="PS00584">
    <property type="entry name" value="PFKB_KINASES_2"/>
    <property type="match status" value="1"/>
</dbReference>
<dbReference type="Pfam" id="PF00294">
    <property type="entry name" value="PfkB"/>
    <property type="match status" value="1"/>
</dbReference>
<dbReference type="InterPro" id="IPR002173">
    <property type="entry name" value="Carboh/pur_kinase_PfkB_CS"/>
</dbReference>
<dbReference type="PANTHER" id="PTHR10584:SF166">
    <property type="entry name" value="RIBOKINASE"/>
    <property type="match status" value="1"/>
</dbReference>
<proteinExistence type="inferred from homology"/>
<comment type="similarity">
    <text evidence="1">Belongs to the carbohydrate kinase PfkB family.</text>
</comment>
<dbReference type="Gene3D" id="3.40.1190.20">
    <property type="match status" value="1"/>
</dbReference>
<dbReference type="AlphaFoldDB" id="A0A0F9FKC2"/>
<keyword evidence="2" id="KW-0808">Transferase</keyword>
<dbReference type="InterPro" id="IPR029056">
    <property type="entry name" value="Ribokinase-like"/>
</dbReference>
<dbReference type="GO" id="GO:0006796">
    <property type="term" value="P:phosphate-containing compound metabolic process"/>
    <property type="evidence" value="ECO:0007669"/>
    <property type="project" value="UniProtKB-ARBA"/>
</dbReference>
<dbReference type="PRINTS" id="PR00990">
    <property type="entry name" value="RIBOKINASE"/>
</dbReference>
<dbReference type="InterPro" id="IPR002139">
    <property type="entry name" value="Ribo/fructo_kinase"/>
</dbReference>
<evidence type="ECO:0000256" key="1">
    <source>
        <dbReference type="ARBA" id="ARBA00010688"/>
    </source>
</evidence>
<keyword evidence="3" id="KW-0418">Kinase</keyword>
<evidence type="ECO:0000256" key="2">
    <source>
        <dbReference type="ARBA" id="ARBA00022679"/>
    </source>
</evidence>
<dbReference type="SUPFAM" id="SSF53613">
    <property type="entry name" value="Ribokinase-like"/>
    <property type="match status" value="1"/>
</dbReference>
<evidence type="ECO:0000259" key="4">
    <source>
        <dbReference type="Pfam" id="PF00294"/>
    </source>
</evidence>
<feature type="domain" description="Carbohydrate kinase PfkB" evidence="4">
    <location>
        <begin position="6"/>
        <end position="308"/>
    </location>
</feature>
<comment type="caution">
    <text evidence="5">The sequence shown here is derived from an EMBL/GenBank/DDBJ whole genome shotgun (WGS) entry which is preliminary data.</text>
</comment>
<evidence type="ECO:0000256" key="3">
    <source>
        <dbReference type="ARBA" id="ARBA00022777"/>
    </source>
</evidence>
<gene>
    <name evidence="5" type="ORF">LCGC14_1940870</name>
</gene>
<organism evidence="5">
    <name type="scientific">marine sediment metagenome</name>
    <dbReference type="NCBI Taxonomy" id="412755"/>
    <lineage>
        <taxon>unclassified sequences</taxon>
        <taxon>metagenomes</taxon>
        <taxon>ecological metagenomes</taxon>
    </lineage>
</organism>
<reference evidence="5" key="1">
    <citation type="journal article" date="2015" name="Nature">
        <title>Complex archaea that bridge the gap between prokaryotes and eukaryotes.</title>
        <authorList>
            <person name="Spang A."/>
            <person name="Saw J.H."/>
            <person name="Jorgensen S.L."/>
            <person name="Zaremba-Niedzwiedzka K."/>
            <person name="Martijn J."/>
            <person name="Lind A.E."/>
            <person name="van Eijk R."/>
            <person name="Schleper C."/>
            <person name="Guy L."/>
            <person name="Ettema T.J."/>
        </authorList>
    </citation>
    <scope>NUCLEOTIDE SEQUENCE</scope>
</reference>
<protein>
    <recommendedName>
        <fullName evidence="4">Carbohydrate kinase PfkB domain-containing protein</fullName>
    </recommendedName>
</protein>
<name>A0A0F9FKC2_9ZZZZ</name>
<dbReference type="InterPro" id="IPR011611">
    <property type="entry name" value="PfkB_dom"/>
</dbReference>